<keyword evidence="1" id="KW-0812">Transmembrane</keyword>
<dbReference type="STRING" id="1173022.Cri9333_4548"/>
<dbReference type="SUPFAM" id="SSF103511">
    <property type="entry name" value="Chlorophyll a-b binding protein"/>
    <property type="match status" value="1"/>
</dbReference>
<keyword evidence="1" id="KW-1133">Transmembrane helix</keyword>
<dbReference type="OrthoDB" id="516137at2"/>
<protein>
    <recommendedName>
        <fullName evidence="4">High light inducible protein</fullName>
    </recommendedName>
</protein>
<proteinExistence type="predicted"/>
<evidence type="ECO:0000313" key="2">
    <source>
        <dbReference type="EMBL" id="AFZ15328.1"/>
    </source>
</evidence>
<dbReference type="AlphaFoldDB" id="K9W4P4"/>
<sequence>MESLQEKTKQPYTEAAINIEQGFTPNAEVWNGRFAMIGFVSILIIEVLSGQGIVDFWGSLLSPLW</sequence>
<gene>
    <name evidence="2" type="ORF">Cri9333_4548</name>
</gene>
<feature type="transmembrane region" description="Helical" evidence="1">
    <location>
        <begin position="34"/>
        <end position="54"/>
    </location>
</feature>
<dbReference type="KEGG" id="cep:Cri9333_4548"/>
<evidence type="ECO:0000313" key="3">
    <source>
        <dbReference type="Proteomes" id="UP000010472"/>
    </source>
</evidence>
<evidence type="ECO:0000256" key="1">
    <source>
        <dbReference type="SAM" id="Phobius"/>
    </source>
</evidence>
<accession>K9W4P4</accession>
<keyword evidence="1" id="KW-0472">Membrane</keyword>
<organism evidence="2 3">
    <name type="scientific">Crinalium epipsammum PCC 9333</name>
    <dbReference type="NCBI Taxonomy" id="1173022"/>
    <lineage>
        <taxon>Bacteria</taxon>
        <taxon>Bacillati</taxon>
        <taxon>Cyanobacteriota</taxon>
        <taxon>Cyanophyceae</taxon>
        <taxon>Gomontiellales</taxon>
        <taxon>Gomontiellaceae</taxon>
        <taxon>Crinalium</taxon>
    </lineage>
</organism>
<dbReference type="EMBL" id="CP003620">
    <property type="protein sequence ID" value="AFZ15328.1"/>
    <property type="molecule type" value="Genomic_DNA"/>
</dbReference>
<reference evidence="2 3" key="1">
    <citation type="submission" date="2012-06" db="EMBL/GenBank/DDBJ databases">
        <title>Finished chromosome of genome of Crinalium epipsammum PCC 9333.</title>
        <authorList>
            <consortium name="US DOE Joint Genome Institute"/>
            <person name="Gugger M."/>
            <person name="Coursin T."/>
            <person name="Rippka R."/>
            <person name="Tandeau De Marsac N."/>
            <person name="Huntemann M."/>
            <person name="Wei C.-L."/>
            <person name="Han J."/>
            <person name="Detter J.C."/>
            <person name="Han C."/>
            <person name="Tapia R."/>
            <person name="Davenport K."/>
            <person name="Daligault H."/>
            <person name="Erkkila T."/>
            <person name="Gu W."/>
            <person name="Munk A.C.C."/>
            <person name="Teshima H."/>
            <person name="Xu Y."/>
            <person name="Chain P."/>
            <person name="Chen A."/>
            <person name="Krypides N."/>
            <person name="Mavromatis K."/>
            <person name="Markowitz V."/>
            <person name="Szeto E."/>
            <person name="Ivanova N."/>
            <person name="Mikhailova N."/>
            <person name="Ovchinnikova G."/>
            <person name="Pagani I."/>
            <person name="Pati A."/>
            <person name="Goodwin L."/>
            <person name="Peters L."/>
            <person name="Pitluck S."/>
            <person name="Woyke T."/>
            <person name="Kerfeld C."/>
        </authorList>
    </citation>
    <scope>NUCLEOTIDE SEQUENCE [LARGE SCALE GENOMIC DNA]</scope>
    <source>
        <strain evidence="2 3">PCC 9333</strain>
    </source>
</reference>
<name>K9W4P4_9CYAN</name>
<dbReference type="Gene3D" id="1.10.3460.10">
    <property type="entry name" value="Chlorophyll a/b binding protein domain"/>
    <property type="match status" value="1"/>
</dbReference>
<dbReference type="HOGENOM" id="CLU_171075_2_0_3"/>
<keyword evidence="3" id="KW-1185">Reference proteome</keyword>
<dbReference type="eggNOG" id="COG0276">
    <property type="taxonomic scope" value="Bacteria"/>
</dbReference>
<dbReference type="Proteomes" id="UP000010472">
    <property type="component" value="Chromosome"/>
</dbReference>
<evidence type="ECO:0008006" key="4">
    <source>
        <dbReference type="Google" id="ProtNLM"/>
    </source>
</evidence>
<dbReference type="RefSeq" id="WP_015205419.1">
    <property type="nucleotide sequence ID" value="NC_019753.1"/>
</dbReference>